<evidence type="ECO:0000313" key="2">
    <source>
        <dbReference type="Proteomes" id="UP000326509"/>
    </source>
</evidence>
<gene>
    <name evidence="1" type="ORF">ULMA_25400</name>
</gene>
<evidence type="ECO:0000313" key="1">
    <source>
        <dbReference type="EMBL" id="GER60432.1"/>
    </source>
</evidence>
<dbReference type="EMBL" id="BKCG01000007">
    <property type="protein sequence ID" value="GER60432.1"/>
    <property type="molecule type" value="Genomic_DNA"/>
</dbReference>
<sequence length="63" mass="6943">MVFKVATPVDEVSYSFGNETFVLDSSSVESFDNETTFTIPLTLGIDKLLVYFDGKPALGYLVN</sequence>
<name>A0A5J4J0R3_9FLAO</name>
<accession>A0A5J4J0R3</accession>
<dbReference type="AlphaFoldDB" id="A0A5J4J0R3"/>
<protein>
    <submittedName>
        <fullName evidence="1">Uncharacterized protein</fullName>
    </submittedName>
</protein>
<organism evidence="1 2">
    <name type="scientific">Patiriisocius marinus</name>
    <dbReference type="NCBI Taxonomy" id="1397112"/>
    <lineage>
        <taxon>Bacteria</taxon>
        <taxon>Pseudomonadati</taxon>
        <taxon>Bacteroidota</taxon>
        <taxon>Flavobacteriia</taxon>
        <taxon>Flavobacteriales</taxon>
        <taxon>Flavobacteriaceae</taxon>
        <taxon>Patiriisocius</taxon>
    </lineage>
</organism>
<dbReference type="RefSeq" id="WP_151674867.1">
    <property type="nucleotide sequence ID" value="NZ_BKCG01000007.1"/>
</dbReference>
<dbReference type="Proteomes" id="UP000326509">
    <property type="component" value="Unassembled WGS sequence"/>
</dbReference>
<dbReference type="OrthoDB" id="9788327at2"/>
<comment type="caution">
    <text evidence="1">The sequence shown here is derived from an EMBL/GenBank/DDBJ whole genome shotgun (WGS) entry which is preliminary data.</text>
</comment>
<keyword evidence="2" id="KW-1185">Reference proteome</keyword>
<proteinExistence type="predicted"/>
<reference evidence="1 2" key="1">
    <citation type="submission" date="2019-08" db="EMBL/GenBank/DDBJ databases">
        <title>Draft genome sequence of Ulvibacter marinus type strain NBRC 109484.</title>
        <authorList>
            <person name="Kawano K."/>
            <person name="Ushijima N."/>
            <person name="Kihara M."/>
            <person name="Itoh H."/>
        </authorList>
    </citation>
    <scope>NUCLEOTIDE SEQUENCE [LARGE SCALE GENOMIC DNA]</scope>
    <source>
        <strain evidence="1 2">NBRC 109484</strain>
    </source>
</reference>